<comment type="caution">
    <text evidence="1">The sequence shown here is derived from an EMBL/GenBank/DDBJ whole genome shotgun (WGS) entry which is preliminary data.</text>
</comment>
<organism evidence="1 2">
    <name type="scientific">Streblomastix strix</name>
    <dbReference type="NCBI Taxonomy" id="222440"/>
    <lineage>
        <taxon>Eukaryota</taxon>
        <taxon>Metamonada</taxon>
        <taxon>Preaxostyla</taxon>
        <taxon>Oxymonadida</taxon>
        <taxon>Streblomastigidae</taxon>
        <taxon>Streblomastix</taxon>
    </lineage>
</organism>
<reference evidence="1 2" key="1">
    <citation type="submission" date="2019-03" db="EMBL/GenBank/DDBJ databases">
        <title>Single cell metagenomics reveals metabolic interactions within the superorganism composed of flagellate Streblomastix strix and complex community of Bacteroidetes bacteria on its surface.</title>
        <authorList>
            <person name="Treitli S.C."/>
            <person name="Kolisko M."/>
            <person name="Husnik F."/>
            <person name="Keeling P."/>
            <person name="Hampl V."/>
        </authorList>
    </citation>
    <scope>NUCLEOTIDE SEQUENCE [LARGE SCALE GENOMIC DNA]</scope>
    <source>
        <strain evidence="1">ST1C</strain>
    </source>
</reference>
<dbReference type="AlphaFoldDB" id="A0A5J4WG61"/>
<name>A0A5J4WG61_9EUKA</name>
<gene>
    <name evidence="1" type="ORF">EZS28_010473</name>
</gene>
<proteinExistence type="predicted"/>
<evidence type="ECO:0000313" key="1">
    <source>
        <dbReference type="EMBL" id="KAA6393994.1"/>
    </source>
</evidence>
<dbReference type="Proteomes" id="UP000324800">
    <property type="component" value="Unassembled WGS sequence"/>
</dbReference>
<sequence length="159" mass="18403">MTQQVCNTDASQIQGLERVLYKSQSPHDKSRRNESVRIFERQKEYAIENGKGMKMKREDEAIQDAEAGKKKAVAAVAVAVTASKYKKIGQGKEKRQPHEPIETRTCSKMMNATDKLRKRNRSNLKENNKLRISINTNYYNRKFKKIQKQMKTRLKGVLS</sequence>
<dbReference type="EMBL" id="SNRW01002078">
    <property type="protein sequence ID" value="KAA6393994.1"/>
    <property type="molecule type" value="Genomic_DNA"/>
</dbReference>
<accession>A0A5J4WG61</accession>
<evidence type="ECO:0000313" key="2">
    <source>
        <dbReference type="Proteomes" id="UP000324800"/>
    </source>
</evidence>
<protein>
    <submittedName>
        <fullName evidence="1">Uncharacterized protein</fullName>
    </submittedName>
</protein>